<feature type="chain" id="PRO_5043690312" description="Lipoprotein" evidence="1">
    <location>
        <begin position="29"/>
        <end position="353"/>
    </location>
</feature>
<evidence type="ECO:0008006" key="4">
    <source>
        <dbReference type="Google" id="ProtNLM"/>
    </source>
</evidence>
<accession>A0AAW9S8J1</accession>
<reference evidence="2 3" key="1">
    <citation type="submission" date="2024-04" db="EMBL/GenBank/DDBJ databases">
        <title>Novel genus in family Flammeovirgaceae.</title>
        <authorList>
            <person name="Nguyen T.H."/>
            <person name="Vuong T.Q."/>
            <person name="Le H."/>
            <person name="Kim S.-G."/>
        </authorList>
    </citation>
    <scope>NUCLEOTIDE SEQUENCE [LARGE SCALE GENOMIC DNA]</scope>
    <source>
        <strain evidence="2 3">JCM 23209</strain>
    </source>
</reference>
<evidence type="ECO:0000256" key="1">
    <source>
        <dbReference type="SAM" id="SignalP"/>
    </source>
</evidence>
<sequence length="353" mass="41048">MNFKTHRIFLLILSIVLLTQCAPEGQHAHQADNTESVANRQVKEAALNITQQEQDFSFIDTLNPLPLPIGKQLLIEFDFAPRWDFGAPDQLDQNTTQAQKNLDALLGNTEVSEPKTYQAPTAKNKSLNFFLSEKDYRTLYFDTHQYFDYDLFRLQDVNDSVKVLGLTFFKDEIDTDTEFPFSVSYYEILTVKNNNIVDRLTLDRFEGNYAIGGTYRLFYIGPDYIIHTKDFHHGENQGEFIRYEKWQIKANGHIVHYFDSESTRIDKQDGAGKVSEHYKQGEWIEIKPSEPLALQQQQWGLENTYALAIGSYDRGERTGEWKFHEYKEGKKGKLLYTETYQNGAVQERVFIKN</sequence>
<organism evidence="2 3">
    <name type="scientific">Rapidithrix thailandica</name>
    <dbReference type="NCBI Taxonomy" id="413964"/>
    <lineage>
        <taxon>Bacteria</taxon>
        <taxon>Pseudomonadati</taxon>
        <taxon>Bacteroidota</taxon>
        <taxon>Cytophagia</taxon>
        <taxon>Cytophagales</taxon>
        <taxon>Flammeovirgaceae</taxon>
        <taxon>Rapidithrix</taxon>
    </lineage>
</organism>
<keyword evidence="1" id="KW-0732">Signal</keyword>
<proteinExistence type="predicted"/>
<evidence type="ECO:0000313" key="3">
    <source>
        <dbReference type="Proteomes" id="UP001403385"/>
    </source>
</evidence>
<evidence type="ECO:0000313" key="2">
    <source>
        <dbReference type="EMBL" id="MEN7547056.1"/>
    </source>
</evidence>
<dbReference type="AlphaFoldDB" id="A0AAW9S8J1"/>
<dbReference type="EMBL" id="JBDKWZ010000002">
    <property type="protein sequence ID" value="MEN7547056.1"/>
    <property type="molecule type" value="Genomic_DNA"/>
</dbReference>
<comment type="caution">
    <text evidence="2">The sequence shown here is derived from an EMBL/GenBank/DDBJ whole genome shotgun (WGS) entry which is preliminary data.</text>
</comment>
<name>A0AAW9S8J1_9BACT</name>
<feature type="signal peptide" evidence="1">
    <location>
        <begin position="1"/>
        <end position="28"/>
    </location>
</feature>
<dbReference type="RefSeq" id="WP_346819843.1">
    <property type="nucleotide sequence ID" value="NZ_JBDKWZ010000002.1"/>
</dbReference>
<keyword evidence="3" id="KW-1185">Reference proteome</keyword>
<protein>
    <recommendedName>
        <fullName evidence="4">Lipoprotein</fullName>
    </recommendedName>
</protein>
<gene>
    <name evidence="2" type="ORF">AAG747_04010</name>
</gene>
<dbReference type="Proteomes" id="UP001403385">
    <property type="component" value="Unassembled WGS sequence"/>
</dbReference>